<dbReference type="EMBL" id="JRFJ01000002">
    <property type="protein sequence ID" value="KHJ54855.1"/>
    <property type="molecule type" value="Genomic_DNA"/>
</dbReference>
<accession>A0A0B1Q7Q0</accession>
<dbReference type="SUPFAM" id="SSF53850">
    <property type="entry name" value="Periplasmic binding protein-like II"/>
    <property type="match status" value="1"/>
</dbReference>
<dbReference type="InterPro" id="IPR005119">
    <property type="entry name" value="LysR_subst-bd"/>
</dbReference>
<keyword evidence="3" id="KW-0238">DNA-binding</keyword>
<dbReference type="FunFam" id="1.10.10.10:FF:000001">
    <property type="entry name" value="LysR family transcriptional regulator"/>
    <property type="match status" value="1"/>
</dbReference>
<dbReference type="GO" id="GO:0003700">
    <property type="term" value="F:DNA-binding transcription factor activity"/>
    <property type="evidence" value="ECO:0007669"/>
    <property type="project" value="InterPro"/>
</dbReference>
<evidence type="ECO:0000256" key="4">
    <source>
        <dbReference type="ARBA" id="ARBA00023159"/>
    </source>
</evidence>
<proteinExistence type="inferred from homology"/>
<evidence type="ECO:0000256" key="1">
    <source>
        <dbReference type="ARBA" id="ARBA00009437"/>
    </source>
</evidence>
<evidence type="ECO:0000256" key="5">
    <source>
        <dbReference type="ARBA" id="ARBA00023163"/>
    </source>
</evidence>
<evidence type="ECO:0000313" key="8">
    <source>
        <dbReference type="Proteomes" id="UP000030826"/>
    </source>
</evidence>
<dbReference type="InterPro" id="IPR036388">
    <property type="entry name" value="WH-like_DNA-bd_sf"/>
</dbReference>
<dbReference type="GO" id="GO:2000142">
    <property type="term" value="P:regulation of DNA-templated transcription initiation"/>
    <property type="evidence" value="ECO:0007669"/>
    <property type="project" value="TreeGrafter"/>
</dbReference>
<name>A0A0B1Q7Q0_9HYPH</name>
<evidence type="ECO:0000256" key="3">
    <source>
        <dbReference type="ARBA" id="ARBA00023125"/>
    </source>
</evidence>
<keyword evidence="4" id="KW-0010">Activator</keyword>
<evidence type="ECO:0000313" key="7">
    <source>
        <dbReference type="EMBL" id="KHJ54855.1"/>
    </source>
</evidence>
<dbReference type="GO" id="GO:0003677">
    <property type="term" value="F:DNA binding"/>
    <property type="evidence" value="ECO:0007669"/>
    <property type="project" value="UniProtKB-KW"/>
</dbReference>
<dbReference type="Gene3D" id="1.10.10.10">
    <property type="entry name" value="Winged helix-like DNA-binding domain superfamily/Winged helix DNA-binding domain"/>
    <property type="match status" value="1"/>
</dbReference>
<dbReference type="CDD" id="cd08433">
    <property type="entry name" value="PBP2_Nac"/>
    <property type="match status" value="1"/>
</dbReference>
<dbReference type="RefSeq" id="WP_039191951.1">
    <property type="nucleotide sequence ID" value="NZ_JRFJ01000002.1"/>
</dbReference>
<gene>
    <name evidence="7" type="ORF">LA66_09835</name>
</gene>
<comment type="caution">
    <text evidence="7">The sequence shown here is derived from an EMBL/GenBank/DDBJ whole genome shotgun (WGS) entry which is preliminary data.</text>
</comment>
<evidence type="ECO:0000259" key="6">
    <source>
        <dbReference type="PROSITE" id="PS50931"/>
    </source>
</evidence>
<dbReference type="Gene3D" id="3.40.190.290">
    <property type="match status" value="1"/>
</dbReference>
<dbReference type="OrthoDB" id="8479357at2"/>
<dbReference type="STRING" id="370622.LA66_09835"/>
<dbReference type="SUPFAM" id="SSF46785">
    <property type="entry name" value="Winged helix' DNA-binding domain"/>
    <property type="match status" value="1"/>
</dbReference>
<keyword evidence="5" id="KW-0804">Transcription</keyword>
<dbReference type="PROSITE" id="PS50931">
    <property type="entry name" value="HTH_LYSR"/>
    <property type="match status" value="1"/>
</dbReference>
<dbReference type="PRINTS" id="PR00039">
    <property type="entry name" value="HTHLYSR"/>
</dbReference>
<evidence type="ECO:0000256" key="2">
    <source>
        <dbReference type="ARBA" id="ARBA00023015"/>
    </source>
</evidence>
<keyword evidence="2" id="KW-0805">Transcription regulation</keyword>
<dbReference type="PANTHER" id="PTHR30293:SF0">
    <property type="entry name" value="NITROGEN ASSIMILATION REGULATORY PROTEIN NAC"/>
    <property type="match status" value="1"/>
</dbReference>
<comment type="similarity">
    <text evidence="1">Belongs to the LysR transcriptional regulatory family.</text>
</comment>
<dbReference type="Pfam" id="PF00126">
    <property type="entry name" value="HTH_1"/>
    <property type="match status" value="1"/>
</dbReference>
<sequence>MDLRQLRYFIGIVEAKSFSRAAISLRVAQPALSLHVRNMEADLGTELLLRTPQGVVPTAAGELLLERARRLVADFEDMKRQISESDNEPAGEVRLGLPGTIGELLSVPLILKTRQAYPRIHLTVAEAMSGFVLEWLAEGRVDLGLLYIPVDRHGLRSVALISEELCLFGPAEGVAGCPPPQGGTATLDEIGRMPLVLPGIGHGLRTLVDAEMERAGLEIATVIDVDSYGAIKELVAQRVGYSILPFNAIAREVEAGRFLSWQAGQPALSRNVHLVQPFDRPIAKAATAVEALCRETLAELVASGHWRARLIGR</sequence>
<organism evidence="7 8">
    <name type="scientific">Aureimonas altamirensis</name>
    <dbReference type="NCBI Taxonomy" id="370622"/>
    <lineage>
        <taxon>Bacteria</taxon>
        <taxon>Pseudomonadati</taxon>
        <taxon>Pseudomonadota</taxon>
        <taxon>Alphaproteobacteria</taxon>
        <taxon>Hyphomicrobiales</taxon>
        <taxon>Aurantimonadaceae</taxon>
        <taxon>Aureimonas</taxon>
    </lineage>
</organism>
<dbReference type="InterPro" id="IPR000847">
    <property type="entry name" value="LysR_HTH_N"/>
</dbReference>
<feature type="domain" description="HTH lysR-type" evidence="6">
    <location>
        <begin position="1"/>
        <end position="58"/>
    </location>
</feature>
<dbReference type="Pfam" id="PF03466">
    <property type="entry name" value="LysR_substrate"/>
    <property type="match status" value="1"/>
</dbReference>
<dbReference type="AlphaFoldDB" id="A0A0B1Q7Q0"/>
<protein>
    <submittedName>
        <fullName evidence="7">LysR family transcriptional regulator</fullName>
    </submittedName>
</protein>
<dbReference type="Proteomes" id="UP000030826">
    <property type="component" value="Unassembled WGS sequence"/>
</dbReference>
<reference evidence="7 8" key="1">
    <citation type="submission" date="2014-09" db="EMBL/GenBank/DDBJ databases">
        <title>Isolation and characterization of Aurantimonas altamirensis ON-56566 from clinical sample following a dog bite.</title>
        <authorList>
            <person name="Eshaghi A."/>
            <person name="Li A."/>
            <person name="Shahinas D."/>
            <person name="Bahn P."/>
            <person name="Kus J.V."/>
            <person name="Patel S.N."/>
        </authorList>
    </citation>
    <scope>NUCLEOTIDE SEQUENCE [LARGE SCALE GENOMIC DNA]</scope>
    <source>
        <strain evidence="7 8">ON-56566</strain>
    </source>
</reference>
<dbReference type="InterPro" id="IPR036390">
    <property type="entry name" value="WH_DNA-bd_sf"/>
</dbReference>
<dbReference type="PANTHER" id="PTHR30293">
    <property type="entry name" value="TRANSCRIPTIONAL REGULATORY PROTEIN NAC-RELATED"/>
    <property type="match status" value="1"/>
</dbReference>